<sequence>MDYNYLKKHTETYENYKDLIEKVNELLDKLENDRKDFNKLVEYYYSDQFKKDYDDSNQGKIDSSINQGILSEDAIYDLMGDDYYLALRFLDLANKMIQQK</sequence>
<gene>
    <name evidence="2" type="ORF">K8P03_09225</name>
</gene>
<name>A0ABS7T138_9FIRM</name>
<organism evidence="2 3">
    <name type="scientific">Anaerococcus murdochii</name>
    <dbReference type="NCBI Taxonomy" id="411577"/>
    <lineage>
        <taxon>Bacteria</taxon>
        <taxon>Bacillati</taxon>
        <taxon>Bacillota</taxon>
        <taxon>Tissierellia</taxon>
        <taxon>Tissierellales</taxon>
        <taxon>Peptoniphilaceae</taxon>
        <taxon>Anaerococcus</taxon>
    </lineage>
</organism>
<comment type="caution">
    <text evidence="2">The sequence shown here is derived from an EMBL/GenBank/DDBJ whole genome shotgun (WGS) entry which is preliminary data.</text>
</comment>
<keyword evidence="3" id="KW-1185">Reference proteome</keyword>
<dbReference type="InterPro" id="IPR025384">
    <property type="entry name" value="DUF4298"/>
</dbReference>
<dbReference type="RefSeq" id="WP_223420399.1">
    <property type="nucleotide sequence ID" value="NZ_JAIPME010000002.1"/>
</dbReference>
<evidence type="ECO:0000313" key="3">
    <source>
        <dbReference type="Proteomes" id="UP000734271"/>
    </source>
</evidence>
<dbReference type="Proteomes" id="UP000734271">
    <property type="component" value="Unassembled WGS sequence"/>
</dbReference>
<dbReference type="Pfam" id="PF14131">
    <property type="entry name" value="DUF4298"/>
    <property type="match status" value="1"/>
</dbReference>
<proteinExistence type="predicted"/>
<evidence type="ECO:0000256" key="1">
    <source>
        <dbReference type="SAM" id="Coils"/>
    </source>
</evidence>
<keyword evidence="1" id="KW-0175">Coiled coil</keyword>
<accession>A0ABS7T138</accession>
<feature type="coiled-coil region" evidence="1">
    <location>
        <begin position="6"/>
        <end position="40"/>
    </location>
</feature>
<evidence type="ECO:0000313" key="2">
    <source>
        <dbReference type="EMBL" id="MBZ2387463.1"/>
    </source>
</evidence>
<dbReference type="EMBL" id="JAIPME010000002">
    <property type="protein sequence ID" value="MBZ2387463.1"/>
    <property type="molecule type" value="Genomic_DNA"/>
</dbReference>
<protein>
    <submittedName>
        <fullName evidence="2">DUF4298 domain-containing protein</fullName>
    </submittedName>
</protein>
<reference evidence="2 3" key="1">
    <citation type="submission" date="2021-08" db="EMBL/GenBank/DDBJ databases">
        <title>FDA dAtabase for Regulatory Grade micrObial Sequences (FDA-ARGOS): Supporting development and validation of Infectious Disease Dx tests.</title>
        <authorList>
            <person name="Sproer C."/>
            <person name="Gronow S."/>
            <person name="Severitt S."/>
            <person name="Schroder I."/>
            <person name="Tallon L."/>
            <person name="Sadzewicz L."/>
            <person name="Zhao X."/>
            <person name="Boylan J."/>
            <person name="Ott S."/>
            <person name="Bowen H."/>
            <person name="Vavikolanu K."/>
            <person name="Hazen T."/>
            <person name="Aluvathingal J."/>
            <person name="Nadendla S."/>
            <person name="Lowell S."/>
            <person name="Myers T."/>
            <person name="Yan Y."/>
            <person name="Sichtig H."/>
        </authorList>
    </citation>
    <scope>NUCLEOTIDE SEQUENCE [LARGE SCALE GENOMIC DNA]</scope>
    <source>
        <strain evidence="2 3">FDAARGOS_1460</strain>
    </source>
</reference>